<name>A0AAV1QMA8_SCOSC</name>
<comment type="caution">
    <text evidence="5">The sequence shown here is derived from an EMBL/GenBank/DDBJ whole genome shotgun (WGS) entry which is preliminary data.</text>
</comment>
<sequence>MFKVLHMNEKYPTSSPSVLHPEVYGEKGWTYLKFSFTYYTKAIECFQQALELQPEDSEWNAGLAIALYRKESDSQKGSKTSLNIEESLAIKQLRRALQINPADGVLLSMLAIRLAVYQNHREAKDLIETALRTDPDNPHITRYVAKYLRNQGDVDESIDLLQQALHRTSESAFIHHQLALCYKRKKITEHHGNRKAGQRWRRQCIHHLNRAVQLKPTFVLALADLGLLYGEEQNLSRANELFKQAAEAPESSKSIQQFFHVRYGDFHFYHSKQEAEAITHYTKGLLLLPHTWEQKQCAKKLQQIADRRLLTEESDGPALALLGLVAKAEGNKRKAVELYEKALDCDSNNEEYLSALLELRMELH</sequence>
<accession>A0AAV1QMA8</accession>
<dbReference type="AlphaFoldDB" id="A0AAV1QMA8"/>
<dbReference type="PANTHER" id="PTHR10271">
    <property type="entry name" value="INTERFERON-INDUCED PROTEIN WITH TETRATRICOPEPTIDE REPEATS"/>
    <property type="match status" value="1"/>
</dbReference>
<evidence type="ECO:0000256" key="4">
    <source>
        <dbReference type="PROSITE-ProRule" id="PRU00339"/>
    </source>
</evidence>
<feature type="repeat" description="TPR" evidence="4">
    <location>
        <begin position="316"/>
        <end position="349"/>
    </location>
</feature>
<dbReference type="GO" id="GO:0051607">
    <property type="term" value="P:defense response to virus"/>
    <property type="evidence" value="ECO:0007669"/>
    <property type="project" value="TreeGrafter"/>
</dbReference>
<keyword evidence="1" id="KW-0677">Repeat</keyword>
<evidence type="ECO:0000256" key="1">
    <source>
        <dbReference type="ARBA" id="ARBA00022737"/>
    </source>
</evidence>
<dbReference type="GO" id="GO:0005829">
    <property type="term" value="C:cytosol"/>
    <property type="evidence" value="ECO:0007669"/>
    <property type="project" value="TreeGrafter"/>
</dbReference>
<dbReference type="Pfam" id="PF13432">
    <property type="entry name" value="TPR_16"/>
    <property type="match status" value="2"/>
</dbReference>
<keyword evidence="2 4" id="KW-0802">TPR repeat</keyword>
<gene>
    <name evidence="5" type="ORF">FSCOSCO3_A022164</name>
</gene>
<comment type="similarity">
    <text evidence="3">Belongs to the IFIT family.</text>
</comment>
<evidence type="ECO:0000256" key="2">
    <source>
        <dbReference type="ARBA" id="ARBA00022803"/>
    </source>
</evidence>
<evidence type="ECO:0000313" key="5">
    <source>
        <dbReference type="EMBL" id="CAK6984614.1"/>
    </source>
</evidence>
<protein>
    <submittedName>
        <fullName evidence="5">Interferon-induced protein with tetratricopeptide repeats 5-like</fullName>
    </submittedName>
</protein>
<dbReference type="SMART" id="SM00028">
    <property type="entry name" value="TPR"/>
    <property type="match status" value="5"/>
</dbReference>
<reference evidence="5 6" key="1">
    <citation type="submission" date="2024-01" db="EMBL/GenBank/DDBJ databases">
        <authorList>
            <person name="Alioto T."/>
            <person name="Alioto T."/>
            <person name="Gomez Garrido J."/>
        </authorList>
    </citation>
    <scope>NUCLEOTIDE SEQUENCE [LARGE SCALE GENOMIC DNA]</scope>
</reference>
<dbReference type="SUPFAM" id="SSF48452">
    <property type="entry name" value="TPR-like"/>
    <property type="match status" value="2"/>
</dbReference>
<evidence type="ECO:0000256" key="3">
    <source>
        <dbReference type="ARBA" id="ARBA00038336"/>
    </source>
</evidence>
<proteinExistence type="inferred from homology"/>
<dbReference type="PANTHER" id="PTHR10271:SF29">
    <property type="entry name" value="INTERFERON-INDUCED PROTEIN WITH TETRATRICOPEPTIDE REPEATS-RELATED"/>
    <property type="match status" value="1"/>
</dbReference>
<dbReference type="InterPro" id="IPR011990">
    <property type="entry name" value="TPR-like_helical_dom_sf"/>
</dbReference>
<dbReference type="FunFam" id="1.25.40.10:FF:000032">
    <property type="entry name" value="Interferon-induced protein with tetratricopeptide repeats 5"/>
    <property type="match status" value="1"/>
</dbReference>
<dbReference type="EMBL" id="CAWUFR010002000">
    <property type="protein sequence ID" value="CAK6984614.1"/>
    <property type="molecule type" value="Genomic_DNA"/>
</dbReference>
<keyword evidence="6" id="KW-1185">Reference proteome</keyword>
<evidence type="ECO:0000313" key="6">
    <source>
        <dbReference type="Proteomes" id="UP001314229"/>
    </source>
</evidence>
<dbReference type="Proteomes" id="UP001314229">
    <property type="component" value="Unassembled WGS sequence"/>
</dbReference>
<organism evidence="5 6">
    <name type="scientific">Scomber scombrus</name>
    <name type="common">Atlantic mackerel</name>
    <name type="synonym">Scomber vernalis</name>
    <dbReference type="NCBI Taxonomy" id="13677"/>
    <lineage>
        <taxon>Eukaryota</taxon>
        <taxon>Metazoa</taxon>
        <taxon>Chordata</taxon>
        <taxon>Craniata</taxon>
        <taxon>Vertebrata</taxon>
        <taxon>Euteleostomi</taxon>
        <taxon>Actinopterygii</taxon>
        <taxon>Neopterygii</taxon>
        <taxon>Teleostei</taxon>
        <taxon>Neoteleostei</taxon>
        <taxon>Acanthomorphata</taxon>
        <taxon>Pelagiaria</taxon>
        <taxon>Scombriformes</taxon>
        <taxon>Scombridae</taxon>
        <taxon>Scomber</taxon>
    </lineage>
</organism>
<dbReference type="Pfam" id="PF13181">
    <property type="entry name" value="TPR_8"/>
    <property type="match status" value="1"/>
</dbReference>
<dbReference type="Gene3D" id="1.25.40.10">
    <property type="entry name" value="Tetratricopeptide repeat domain"/>
    <property type="match status" value="2"/>
</dbReference>
<dbReference type="PROSITE" id="PS50005">
    <property type="entry name" value="TPR"/>
    <property type="match status" value="1"/>
</dbReference>
<dbReference type="InterPro" id="IPR019734">
    <property type="entry name" value="TPR_rpt"/>
</dbReference>